<reference evidence="1 2" key="1">
    <citation type="submission" date="2016-11" db="EMBL/GenBank/DDBJ databases">
        <authorList>
            <person name="Jaros S."/>
            <person name="Januszkiewicz K."/>
            <person name="Wedrychowicz H."/>
        </authorList>
    </citation>
    <scope>NUCLEOTIDE SEQUENCE [LARGE SCALE GENOMIC DNA]</scope>
    <source>
        <strain evidence="1 2">GAS242</strain>
    </source>
</reference>
<proteinExistence type="predicted"/>
<dbReference type="AlphaFoldDB" id="A0A1M5PS41"/>
<evidence type="ECO:0000313" key="1">
    <source>
        <dbReference type="EMBL" id="SHH04727.1"/>
    </source>
</evidence>
<gene>
    <name evidence="1" type="ORF">SAMN05444169_5443</name>
</gene>
<protein>
    <submittedName>
        <fullName evidence="1">Uncharacterized protein</fullName>
    </submittedName>
</protein>
<evidence type="ECO:0000313" key="2">
    <source>
        <dbReference type="Proteomes" id="UP000190675"/>
    </source>
</evidence>
<dbReference type="Proteomes" id="UP000190675">
    <property type="component" value="Chromosome I"/>
</dbReference>
<sequence>MVRTVSWDRPFAEPIELPKGKKLVTLRDAALYITKLPKAEHDAEEWQAAMQALLLIAEHDEPTMFARIGVMRALNRHVERVFDPSRKDEHWGRRKLARDR</sequence>
<dbReference type="EMBL" id="LT670818">
    <property type="protein sequence ID" value="SHH04727.1"/>
    <property type="molecule type" value="Genomic_DNA"/>
</dbReference>
<name>A0A1M5PS41_9BRAD</name>
<organism evidence="1 2">
    <name type="scientific">Bradyrhizobium erythrophlei</name>
    <dbReference type="NCBI Taxonomy" id="1437360"/>
    <lineage>
        <taxon>Bacteria</taxon>
        <taxon>Pseudomonadati</taxon>
        <taxon>Pseudomonadota</taxon>
        <taxon>Alphaproteobacteria</taxon>
        <taxon>Hyphomicrobiales</taxon>
        <taxon>Nitrobacteraceae</taxon>
        <taxon>Bradyrhizobium</taxon>
    </lineage>
</organism>
<dbReference type="OrthoDB" id="8241295at2"/>
<accession>A0A1M5PS41</accession>
<dbReference type="RefSeq" id="WP_079568592.1">
    <property type="nucleotide sequence ID" value="NZ_LT670818.1"/>
</dbReference>